<dbReference type="InterPro" id="IPR013324">
    <property type="entry name" value="RNA_pol_sigma_r3/r4-like"/>
</dbReference>
<dbReference type="Gene3D" id="1.20.140.160">
    <property type="match status" value="1"/>
</dbReference>
<dbReference type="Pfam" id="PF04542">
    <property type="entry name" value="Sigma70_r2"/>
    <property type="match status" value="1"/>
</dbReference>
<keyword evidence="8" id="KW-1185">Reference proteome</keyword>
<dbReference type="SUPFAM" id="SSF88946">
    <property type="entry name" value="Sigma2 domain of RNA polymerase sigma factors"/>
    <property type="match status" value="1"/>
</dbReference>
<dbReference type="CDD" id="cd06171">
    <property type="entry name" value="Sigma70_r4"/>
    <property type="match status" value="1"/>
</dbReference>
<keyword evidence="5" id="KW-0804">Transcription</keyword>
<comment type="similarity">
    <text evidence="1">Belongs to the sigma-70 factor family.</text>
</comment>
<keyword evidence="2" id="KW-0805">Transcription regulation</keyword>
<reference evidence="7" key="1">
    <citation type="journal article" date="2014" name="Int. J. Syst. Evol. Microbiol.">
        <title>Complete genome sequence of Corynebacterium casei LMG S-19264T (=DSM 44701T), isolated from a smear-ripened cheese.</title>
        <authorList>
            <consortium name="US DOE Joint Genome Institute (JGI-PGF)"/>
            <person name="Walter F."/>
            <person name="Albersmeier A."/>
            <person name="Kalinowski J."/>
            <person name="Ruckert C."/>
        </authorList>
    </citation>
    <scope>NUCLEOTIDE SEQUENCE</scope>
    <source>
        <strain evidence="7">CGMCC 1.12919</strain>
    </source>
</reference>
<dbReference type="GO" id="GO:0016987">
    <property type="term" value="F:sigma factor activity"/>
    <property type="evidence" value="ECO:0007669"/>
    <property type="project" value="UniProtKB-KW"/>
</dbReference>
<reference evidence="7" key="2">
    <citation type="submission" date="2020-09" db="EMBL/GenBank/DDBJ databases">
        <authorList>
            <person name="Sun Q."/>
            <person name="Zhou Y."/>
        </authorList>
    </citation>
    <scope>NUCLEOTIDE SEQUENCE</scope>
    <source>
        <strain evidence="7">CGMCC 1.12919</strain>
    </source>
</reference>
<comment type="caution">
    <text evidence="7">The sequence shown here is derived from an EMBL/GenBank/DDBJ whole genome shotgun (WGS) entry which is preliminary data.</text>
</comment>
<dbReference type="NCBIfam" id="NF005143">
    <property type="entry name" value="PRK06596.1"/>
    <property type="match status" value="1"/>
</dbReference>
<dbReference type="InterPro" id="IPR007627">
    <property type="entry name" value="RNA_pol_sigma70_r2"/>
</dbReference>
<dbReference type="Gene3D" id="1.20.120.1810">
    <property type="match status" value="1"/>
</dbReference>
<organism evidence="7 8">
    <name type="scientific">Chelatococcus reniformis</name>
    <dbReference type="NCBI Taxonomy" id="1494448"/>
    <lineage>
        <taxon>Bacteria</taxon>
        <taxon>Pseudomonadati</taxon>
        <taxon>Pseudomonadota</taxon>
        <taxon>Alphaproteobacteria</taxon>
        <taxon>Hyphomicrobiales</taxon>
        <taxon>Chelatococcaceae</taxon>
        <taxon>Chelatococcus</taxon>
    </lineage>
</organism>
<dbReference type="NCBIfam" id="NF005693">
    <property type="entry name" value="PRK07500.1"/>
    <property type="match status" value="1"/>
</dbReference>
<sequence length="286" mass="32246">MGEIAGVARHVMHAATKAPYLEHDEERELALRWRDHRDDAALHRLTSAHLRLVLSVAARFRRYGLSASDLVQEGSVGLLEAALRFEPERNIRFSTYAAWWVRASMQDYVLRNWSIVRGGTSSSQKALFFNLRRVKARAERNGDSIGDAMYGDIATALKVSRRDVEAMDARLSGPDLSLNAPVAGPDQAEHMEFLVDGEPLPDERVGDTIDGERRLARLRQALSMLNERELKIVYERRLTEESTTLEALGQRLGISKERVRQIENRALAKLRAALCDWQPVAEAAYA</sequence>
<gene>
    <name evidence="7" type="ORF">GCM10010994_07100</name>
</gene>
<evidence type="ECO:0000313" key="7">
    <source>
        <dbReference type="EMBL" id="GGC50528.1"/>
    </source>
</evidence>
<dbReference type="EMBL" id="BMGG01000001">
    <property type="protein sequence ID" value="GGC50528.1"/>
    <property type="molecule type" value="Genomic_DNA"/>
</dbReference>
<dbReference type="InterPro" id="IPR014284">
    <property type="entry name" value="RNA_pol_sigma-70_dom"/>
</dbReference>
<dbReference type="AlphaFoldDB" id="A0A916TXB8"/>
<name>A0A916TXB8_9HYPH</name>
<evidence type="ECO:0000256" key="4">
    <source>
        <dbReference type="ARBA" id="ARBA00023125"/>
    </source>
</evidence>
<dbReference type="PANTHER" id="PTHR30376:SF3">
    <property type="entry name" value="RNA POLYMERASE SIGMA FACTOR RPOH"/>
    <property type="match status" value="1"/>
</dbReference>
<dbReference type="PIRSF" id="PIRSF000770">
    <property type="entry name" value="RNA_pol_sigma-SigE/K"/>
    <property type="match status" value="1"/>
</dbReference>
<keyword evidence="3" id="KW-0731">Sigma factor</keyword>
<dbReference type="Proteomes" id="UP000637002">
    <property type="component" value="Unassembled WGS sequence"/>
</dbReference>
<dbReference type="InterPro" id="IPR050813">
    <property type="entry name" value="Sigma-70_Factor"/>
</dbReference>
<evidence type="ECO:0000313" key="8">
    <source>
        <dbReference type="Proteomes" id="UP000637002"/>
    </source>
</evidence>
<protein>
    <submittedName>
        <fullName evidence="7">RNA polymerase factor sigma-32</fullName>
    </submittedName>
</protein>
<evidence type="ECO:0000256" key="1">
    <source>
        <dbReference type="ARBA" id="ARBA00007788"/>
    </source>
</evidence>
<evidence type="ECO:0000256" key="2">
    <source>
        <dbReference type="ARBA" id="ARBA00023015"/>
    </source>
</evidence>
<dbReference type="PRINTS" id="PR00046">
    <property type="entry name" value="SIGMA70FCT"/>
</dbReference>
<dbReference type="PROSITE" id="PS00715">
    <property type="entry name" value="SIGMA70_1"/>
    <property type="match status" value="1"/>
</dbReference>
<evidence type="ECO:0000256" key="5">
    <source>
        <dbReference type="ARBA" id="ARBA00023163"/>
    </source>
</evidence>
<accession>A0A916TXB8</accession>
<dbReference type="SUPFAM" id="SSF88659">
    <property type="entry name" value="Sigma3 and sigma4 domains of RNA polymerase sigma factors"/>
    <property type="match status" value="1"/>
</dbReference>
<dbReference type="NCBIfam" id="TIGR02937">
    <property type="entry name" value="sigma70-ECF"/>
    <property type="match status" value="1"/>
</dbReference>
<evidence type="ECO:0000259" key="6">
    <source>
        <dbReference type="PROSITE" id="PS00715"/>
    </source>
</evidence>
<dbReference type="PANTHER" id="PTHR30376">
    <property type="entry name" value="SIGMA FACTOR RPOH HEAT SHOCK RELATED"/>
    <property type="match status" value="1"/>
</dbReference>
<dbReference type="InterPro" id="IPR000943">
    <property type="entry name" value="RNA_pol_sigma70"/>
</dbReference>
<dbReference type="RefSeq" id="WP_188607708.1">
    <property type="nucleotide sequence ID" value="NZ_BMGG01000001.1"/>
</dbReference>
<dbReference type="InterPro" id="IPR007630">
    <property type="entry name" value="RNA_pol_sigma70_r4"/>
</dbReference>
<evidence type="ECO:0000256" key="3">
    <source>
        <dbReference type="ARBA" id="ARBA00023082"/>
    </source>
</evidence>
<proteinExistence type="inferred from homology"/>
<dbReference type="GO" id="GO:0003677">
    <property type="term" value="F:DNA binding"/>
    <property type="evidence" value="ECO:0007669"/>
    <property type="project" value="UniProtKB-KW"/>
</dbReference>
<dbReference type="InterPro" id="IPR013325">
    <property type="entry name" value="RNA_pol_sigma_r2"/>
</dbReference>
<keyword evidence="4" id="KW-0238">DNA-binding</keyword>
<dbReference type="Pfam" id="PF04545">
    <property type="entry name" value="Sigma70_r4"/>
    <property type="match status" value="1"/>
</dbReference>
<feature type="domain" description="RNA polymerase sigma-70" evidence="6">
    <location>
        <begin position="69"/>
        <end position="82"/>
    </location>
</feature>
<dbReference type="GO" id="GO:0006352">
    <property type="term" value="P:DNA-templated transcription initiation"/>
    <property type="evidence" value="ECO:0007669"/>
    <property type="project" value="InterPro"/>
</dbReference>